<evidence type="ECO:0000256" key="1">
    <source>
        <dbReference type="SAM" id="Phobius"/>
    </source>
</evidence>
<dbReference type="Proteomes" id="UP000738402">
    <property type="component" value="Unassembled WGS sequence"/>
</dbReference>
<keyword evidence="1" id="KW-1133">Transmembrane helix</keyword>
<reference evidence="2 4" key="1">
    <citation type="journal article" date="2021" name="G3 (Bethesda)">
        <title>Genomic diversity, chromosomal rearrangements, and interspecies hybridization in the ogataea polymorpha species complex.</title>
        <authorList>
            <person name="Hanson S.J."/>
            <person name="Cinneide E.O."/>
            <person name="Salzberg L.I."/>
            <person name="Wolfe K.H."/>
            <person name="McGowan J."/>
            <person name="Fitzpatrick D.A."/>
            <person name="Matlin K."/>
        </authorList>
    </citation>
    <scope>NUCLEOTIDE SEQUENCE</scope>
    <source>
        <strain evidence="3">81-436-3</strain>
        <strain evidence="2">83-405-1</strain>
    </source>
</reference>
<dbReference type="EMBL" id="JAHLUN010000008">
    <property type="protein sequence ID" value="KAG7764471.1"/>
    <property type="molecule type" value="Genomic_DNA"/>
</dbReference>
<dbReference type="EMBL" id="JAHLUH010000006">
    <property type="protein sequence ID" value="KAG7727567.1"/>
    <property type="molecule type" value="Genomic_DNA"/>
</dbReference>
<proteinExistence type="predicted"/>
<keyword evidence="4" id="KW-1185">Reference proteome</keyword>
<comment type="caution">
    <text evidence="2">The sequence shown here is derived from an EMBL/GenBank/DDBJ whole genome shotgun (WGS) entry which is preliminary data.</text>
</comment>
<dbReference type="AlphaFoldDB" id="A0AAN6D5V9"/>
<evidence type="ECO:0000313" key="5">
    <source>
        <dbReference type="Proteomes" id="UP000738402"/>
    </source>
</evidence>
<protein>
    <submittedName>
        <fullName evidence="2">Uncharacterized protein</fullName>
    </submittedName>
</protein>
<name>A0AAN6D5V9_9ASCO</name>
<evidence type="ECO:0000313" key="3">
    <source>
        <dbReference type="EMBL" id="KAG7764471.1"/>
    </source>
</evidence>
<organism evidence="2 5">
    <name type="scientific">Ogataea haglerorum</name>
    <dbReference type="NCBI Taxonomy" id="1937702"/>
    <lineage>
        <taxon>Eukaryota</taxon>
        <taxon>Fungi</taxon>
        <taxon>Dikarya</taxon>
        <taxon>Ascomycota</taxon>
        <taxon>Saccharomycotina</taxon>
        <taxon>Pichiomycetes</taxon>
        <taxon>Pichiales</taxon>
        <taxon>Pichiaceae</taxon>
        <taxon>Ogataea</taxon>
    </lineage>
</organism>
<sequence>MLSNLAGWALFGAFARAYQQALRNMSFTYAPMGYVYSTGAWVGFGYLFEKWVRNNDEIIEERLKKLKEQRQKTA</sequence>
<feature type="transmembrane region" description="Helical" evidence="1">
    <location>
        <begin position="27"/>
        <end position="48"/>
    </location>
</feature>
<keyword evidence="1" id="KW-0812">Transmembrane</keyword>
<dbReference type="Proteomes" id="UP000697297">
    <property type="component" value="Unassembled WGS sequence"/>
</dbReference>
<evidence type="ECO:0000313" key="4">
    <source>
        <dbReference type="Proteomes" id="UP000697297"/>
    </source>
</evidence>
<accession>A0AAN6D5V9</accession>
<gene>
    <name evidence="2" type="ORF">KL933_002501</name>
    <name evidence="3" type="ORF">KL946_003151</name>
</gene>
<evidence type="ECO:0000313" key="2">
    <source>
        <dbReference type="EMBL" id="KAG7727567.1"/>
    </source>
</evidence>
<keyword evidence="1" id="KW-0472">Membrane</keyword>